<dbReference type="GO" id="GO:0000387">
    <property type="term" value="P:spliceosomal snRNP assembly"/>
    <property type="evidence" value="ECO:0007669"/>
    <property type="project" value="InterPro"/>
</dbReference>
<sequence length="221" mass="26656">MVLSLENKIFLNYISRKLKLKDRRRSTRNLKRRLRRKRSQERYYSSLRKSRFIREAEELFTSIQIFDPADMEWTSVNSGQALPSEILEWQNRDQIAYWKSRAISLEYENRMLKQHLRNVYAQTIEDYSKQCEMEDDDSGKYSNRSEEKNRQKKASCRTKKKLVTPNLPESKQRADDMKKLYGDKSQKIMGMETAMQLDFERCKEQGKPSYWPNLPLKLRFE</sequence>
<comment type="caution">
    <text evidence="2">The sequence shown here is derived from an EMBL/GenBank/DDBJ whole genome shotgun (WGS) entry which is preliminary data.</text>
</comment>
<feature type="region of interest" description="Disordered" evidence="1">
    <location>
        <begin position="131"/>
        <end position="161"/>
    </location>
</feature>
<gene>
    <name evidence="2" type="ORF">ACAOBT_LOCUS18072</name>
</gene>
<dbReference type="Proteomes" id="UP001152888">
    <property type="component" value="Unassembled WGS sequence"/>
</dbReference>
<dbReference type="InterPro" id="IPR034754">
    <property type="entry name" value="GEMIN8"/>
</dbReference>
<organism evidence="2 3">
    <name type="scientific">Acanthoscelides obtectus</name>
    <name type="common">Bean weevil</name>
    <name type="synonym">Bruchus obtectus</name>
    <dbReference type="NCBI Taxonomy" id="200917"/>
    <lineage>
        <taxon>Eukaryota</taxon>
        <taxon>Metazoa</taxon>
        <taxon>Ecdysozoa</taxon>
        <taxon>Arthropoda</taxon>
        <taxon>Hexapoda</taxon>
        <taxon>Insecta</taxon>
        <taxon>Pterygota</taxon>
        <taxon>Neoptera</taxon>
        <taxon>Endopterygota</taxon>
        <taxon>Coleoptera</taxon>
        <taxon>Polyphaga</taxon>
        <taxon>Cucujiformia</taxon>
        <taxon>Chrysomeloidea</taxon>
        <taxon>Chrysomelidae</taxon>
        <taxon>Bruchinae</taxon>
        <taxon>Bruchini</taxon>
        <taxon>Acanthoscelides</taxon>
    </lineage>
</organism>
<dbReference type="AlphaFoldDB" id="A0A9P0L7A9"/>
<evidence type="ECO:0000256" key="1">
    <source>
        <dbReference type="SAM" id="MobiDB-lite"/>
    </source>
</evidence>
<dbReference type="OrthoDB" id="5989213at2759"/>
<dbReference type="EMBL" id="CAKOFQ010007027">
    <property type="protein sequence ID" value="CAH1987805.1"/>
    <property type="molecule type" value="Genomic_DNA"/>
</dbReference>
<keyword evidence="3" id="KW-1185">Reference proteome</keyword>
<dbReference type="PANTHER" id="PTHR16238:SF7">
    <property type="entry name" value="GEM-ASSOCIATED PROTEIN 8"/>
    <property type="match status" value="1"/>
</dbReference>
<protein>
    <recommendedName>
        <fullName evidence="4">Gem-associated protein 8</fullName>
    </recommendedName>
</protein>
<feature type="compositionally biased region" description="Basic residues" evidence="1">
    <location>
        <begin position="150"/>
        <end position="161"/>
    </location>
</feature>
<dbReference type="Pfam" id="PF15348">
    <property type="entry name" value="GEMIN8"/>
    <property type="match status" value="1"/>
</dbReference>
<evidence type="ECO:0000313" key="2">
    <source>
        <dbReference type="EMBL" id="CAH1987805.1"/>
    </source>
</evidence>
<dbReference type="GO" id="GO:0032797">
    <property type="term" value="C:SMN complex"/>
    <property type="evidence" value="ECO:0007669"/>
    <property type="project" value="InterPro"/>
</dbReference>
<reference evidence="2" key="1">
    <citation type="submission" date="2022-03" db="EMBL/GenBank/DDBJ databases">
        <authorList>
            <person name="Sayadi A."/>
        </authorList>
    </citation>
    <scope>NUCLEOTIDE SEQUENCE</scope>
</reference>
<accession>A0A9P0L7A9</accession>
<proteinExistence type="predicted"/>
<dbReference type="PANTHER" id="PTHR16238">
    <property type="entry name" value="GEM-ASSOCIATED PROTEIN 8"/>
    <property type="match status" value="1"/>
</dbReference>
<name>A0A9P0L7A9_ACAOB</name>
<evidence type="ECO:0008006" key="4">
    <source>
        <dbReference type="Google" id="ProtNLM"/>
    </source>
</evidence>
<evidence type="ECO:0000313" key="3">
    <source>
        <dbReference type="Proteomes" id="UP001152888"/>
    </source>
</evidence>